<name>A0ABN7VXR5_GIGMA</name>
<dbReference type="SUPFAM" id="SSF53098">
    <property type="entry name" value="Ribonuclease H-like"/>
    <property type="match status" value="1"/>
</dbReference>
<accession>A0ABN7VXR5</accession>
<dbReference type="EMBL" id="CAJVQB010024796">
    <property type="protein sequence ID" value="CAG8804952.1"/>
    <property type="molecule type" value="Genomic_DNA"/>
</dbReference>
<sequence>MAVNDSFSFKLLKTTFAKRTGISEQFVHFVTRESGNTETFYYRSTFSASLQRATDYSGEHQTGNFIANKISNIIEKIGSYWFIAIIADNGSNRLCKTRWVSIYNTTNSIVHIRPAIDKILEEKPDIFTNQEVFKIVCDEDDIFYTLCKRISLIFEPIKRVINLLKNYTVSLANCFMRIVQIAIALKKIPTKICELATEYYKEAHYNDKEYHRLMSQLIKYKARVGSWKLEYSSNLTPSLWWDAIEDEHTDLQKLAKIISMIRKHSSNVEKELKLRDDFAEIELRNSVLNEMIFAEINNLESNKYEDKDELNIEDLAANNITMALQDLVDLSDPIFGADNNQEKPIFTNKETSMEFDSRLLV</sequence>
<dbReference type="Proteomes" id="UP000789901">
    <property type="component" value="Unassembled WGS sequence"/>
</dbReference>
<protein>
    <submittedName>
        <fullName evidence="1">39318_t:CDS:1</fullName>
    </submittedName>
</protein>
<dbReference type="InterPro" id="IPR012337">
    <property type="entry name" value="RNaseH-like_sf"/>
</dbReference>
<proteinExistence type="predicted"/>
<evidence type="ECO:0000313" key="2">
    <source>
        <dbReference type="Proteomes" id="UP000789901"/>
    </source>
</evidence>
<gene>
    <name evidence="1" type="ORF">GMARGA_LOCUS23976</name>
</gene>
<comment type="caution">
    <text evidence="1">The sequence shown here is derived from an EMBL/GenBank/DDBJ whole genome shotgun (WGS) entry which is preliminary data.</text>
</comment>
<reference evidence="1 2" key="1">
    <citation type="submission" date="2021-06" db="EMBL/GenBank/DDBJ databases">
        <authorList>
            <person name="Kallberg Y."/>
            <person name="Tangrot J."/>
            <person name="Rosling A."/>
        </authorList>
    </citation>
    <scope>NUCLEOTIDE SEQUENCE [LARGE SCALE GENOMIC DNA]</scope>
    <source>
        <strain evidence="1 2">120-4 pot B 10/14</strain>
    </source>
</reference>
<organism evidence="1 2">
    <name type="scientific">Gigaspora margarita</name>
    <dbReference type="NCBI Taxonomy" id="4874"/>
    <lineage>
        <taxon>Eukaryota</taxon>
        <taxon>Fungi</taxon>
        <taxon>Fungi incertae sedis</taxon>
        <taxon>Mucoromycota</taxon>
        <taxon>Glomeromycotina</taxon>
        <taxon>Glomeromycetes</taxon>
        <taxon>Diversisporales</taxon>
        <taxon>Gigasporaceae</taxon>
        <taxon>Gigaspora</taxon>
    </lineage>
</organism>
<evidence type="ECO:0000313" key="1">
    <source>
        <dbReference type="EMBL" id="CAG8804952.1"/>
    </source>
</evidence>
<keyword evidence="2" id="KW-1185">Reference proteome</keyword>